<accession>A0A0N7G7M6</accession>
<reference evidence="1 2" key="1">
    <citation type="journal article" date="2015" name="Genome Announc.">
        <title>The 474-Kilobase-Pair Complete Genome Sequence of CeV-01B, a Virus Infecting Haptolina (Chrysochromulina) ericina (Prymnesiophyceae).</title>
        <authorList>
            <person name="Gallot-Lavallee L."/>
            <person name="Pagarete A."/>
            <person name="Legendre M."/>
            <person name="Santini S."/>
            <person name="Sandaa R.A."/>
            <person name="Himmelbauer H."/>
            <person name="Ogata H."/>
            <person name="Bratbak G."/>
            <person name="Claverie J.M."/>
        </authorList>
    </citation>
    <scope>NUCLEOTIDE SEQUENCE [LARGE SCALE GENOMIC DNA]</scope>
    <source>
        <strain evidence="1">CeV-01B</strain>
    </source>
</reference>
<dbReference type="EMBL" id="KT820662">
    <property type="protein sequence ID" value="ALH23209.1"/>
    <property type="molecule type" value="Genomic_DNA"/>
</dbReference>
<evidence type="ECO:0000313" key="1">
    <source>
        <dbReference type="EMBL" id="ALH23209.1"/>
    </source>
</evidence>
<name>A0A0N7G7M6_9VIRU</name>
<dbReference type="Proteomes" id="UP000203826">
    <property type="component" value="Segment"/>
</dbReference>
<dbReference type="KEGG" id="vg:26049170"/>
<organism evidence="1 2">
    <name type="scientific">Chrysochromulina ericina virus CeV-01B</name>
    <dbReference type="NCBI Taxonomy" id="3070830"/>
    <lineage>
        <taxon>Viruses</taxon>
        <taxon>Varidnaviria</taxon>
        <taxon>Bamfordvirae</taxon>
        <taxon>Nucleocytoviricota</taxon>
        <taxon>Megaviricetes</taxon>
        <taxon>Imitervirales</taxon>
        <taxon>Mesomimiviridae</taxon>
        <taxon>Tethysvirus</taxon>
        <taxon>Tethysvirus raunefjordenense</taxon>
    </lineage>
</organism>
<gene>
    <name evidence="1" type="ORF">ceV_303</name>
</gene>
<protein>
    <submittedName>
        <fullName evidence="1">Uncharacterized protein</fullName>
    </submittedName>
</protein>
<sequence length="216" mass="25911">MTNIINEKYMLTNENIIKLLPNINSNNNRQSNKVNLNKIINNRDELFWIIYKIVEGEYKYETNCNFKTEKDFKIKCIEDLRLIKTKLKTYKLCLNRVEDQLLNHKKINLEAFFALSLLFSLNIFYVWNNKFFEFNCNENSDIYIINNNNNIIIEDDNKIEFYKNNLFYVENLNKPLKSITSYSKDQLIDIAKKLSIDNIPSKITKKDIYEKIQTKM</sequence>
<evidence type="ECO:0000313" key="2">
    <source>
        <dbReference type="Proteomes" id="UP000203826"/>
    </source>
</evidence>
<proteinExistence type="predicted"/>
<keyword evidence="2" id="KW-1185">Reference proteome</keyword>